<dbReference type="GO" id="GO:0016740">
    <property type="term" value="F:transferase activity"/>
    <property type="evidence" value="ECO:0007669"/>
    <property type="project" value="UniProtKB-KW"/>
</dbReference>
<gene>
    <name evidence="4" type="ORF">SAMN04488513_101855</name>
</gene>
<reference evidence="5" key="1">
    <citation type="submission" date="2016-11" db="EMBL/GenBank/DDBJ databases">
        <authorList>
            <person name="Varghese N."/>
            <person name="Submissions S."/>
        </authorList>
    </citation>
    <scope>NUCLEOTIDE SEQUENCE [LARGE SCALE GENOMIC DNA]</scope>
    <source>
        <strain evidence="5">DSM 19858</strain>
    </source>
</reference>
<evidence type="ECO:0000259" key="3">
    <source>
        <dbReference type="Pfam" id="PF06094"/>
    </source>
</evidence>
<name>A0A1M6CRX3_9FLAO</name>
<dbReference type="STRING" id="192903.SAMN04488513_101855"/>
<organism evidence="4 5">
    <name type="scientific">Pseudozobellia thermophila</name>
    <dbReference type="NCBI Taxonomy" id="192903"/>
    <lineage>
        <taxon>Bacteria</taxon>
        <taxon>Pseudomonadati</taxon>
        <taxon>Bacteroidota</taxon>
        <taxon>Flavobacteriia</taxon>
        <taxon>Flavobacteriales</taxon>
        <taxon>Flavobacteriaceae</taxon>
        <taxon>Pseudozobellia</taxon>
    </lineage>
</organism>
<dbReference type="EMBL" id="FQYU01000001">
    <property type="protein sequence ID" value="SHI63720.1"/>
    <property type="molecule type" value="Genomic_DNA"/>
</dbReference>
<dbReference type="PANTHER" id="PTHR31544:SF2">
    <property type="entry name" value="AIG2-LIKE PROTEIN D"/>
    <property type="match status" value="1"/>
</dbReference>
<dbReference type="InterPro" id="IPR009288">
    <property type="entry name" value="AIG2-like_dom"/>
</dbReference>
<dbReference type="RefSeq" id="WP_072988958.1">
    <property type="nucleotide sequence ID" value="NZ_FQYU01000001.1"/>
</dbReference>
<dbReference type="AlphaFoldDB" id="A0A1M6CRX3"/>
<accession>A0A1M6CRX3</accession>
<dbReference type="PANTHER" id="PTHR31544">
    <property type="entry name" value="AIG2-LIKE PROTEIN D"/>
    <property type="match status" value="1"/>
</dbReference>
<dbReference type="Gene3D" id="3.10.490.10">
    <property type="entry name" value="Gamma-glutamyl cyclotransferase-like"/>
    <property type="match status" value="1"/>
</dbReference>
<dbReference type="CDD" id="cd06661">
    <property type="entry name" value="GGCT_like"/>
    <property type="match status" value="1"/>
</dbReference>
<evidence type="ECO:0000256" key="1">
    <source>
        <dbReference type="ARBA" id="ARBA00022679"/>
    </source>
</evidence>
<evidence type="ECO:0000256" key="2">
    <source>
        <dbReference type="ARBA" id="ARBA00030602"/>
    </source>
</evidence>
<evidence type="ECO:0000313" key="4">
    <source>
        <dbReference type="EMBL" id="SHI63720.1"/>
    </source>
</evidence>
<proteinExistence type="predicted"/>
<sequence>MHYLFSYGTLQDPEIQEQLFGRKMKAEPDVLLGYELSSQKAYGQYPQITKSQNADAKIEGVALELSEEELERADNYEGPEYTRISVRLKSGKPAWAYVAK</sequence>
<keyword evidence="1 4" id="KW-0808">Transferase</keyword>
<dbReference type="Proteomes" id="UP000184543">
    <property type="component" value="Unassembled WGS sequence"/>
</dbReference>
<protein>
    <recommendedName>
        <fullName evidence="2">Putative gamma-glutamylcyclotransferase</fullName>
    </recommendedName>
</protein>
<dbReference type="InterPro" id="IPR036568">
    <property type="entry name" value="GGCT-like_sf"/>
</dbReference>
<dbReference type="Pfam" id="PF06094">
    <property type="entry name" value="GGACT"/>
    <property type="match status" value="1"/>
</dbReference>
<dbReference type="InterPro" id="IPR013024">
    <property type="entry name" value="GGCT-like"/>
</dbReference>
<evidence type="ECO:0000313" key="5">
    <source>
        <dbReference type="Proteomes" id="UP000184543"/>
    </source>
</evidence>
<keyword evidence="5" id="KW-1185">Reference proteome</keyword>
<feature type="domain" description="Gamma-glutamylcyclotransferase AIG2-like" evidence="3">
    <location>
        <begin position="4"/>
        <end position="99"/>
    </location>
</feature>
<dbReference type="SUPFAM" id="SSF110857">
    <property type="entry name" value="Gamma-glutamyl cyclotransferase-like"/>
    <property type="match status" value="1"/>
</dbReference>
<dbReference type="InterPro" id="IPR045038">
    <property type="entry name" value="AIG2-like"/>
</dbReference>